<dbReference type="InterPro" id="IPR004612">
    <property type="entry name" value="Resolv_RecU"/>
</dbReference>
<dbReference type="SUPFAM" id="SSF52980">
    <property type="entry name" value="Restriction endonuclease-like"/>
    <property type="match status" value="1"/>
</dbReference>
<keyword evidence="8" id="KW-0378">Hydrolase</keyword>
<dbReference type="GO" id="GO:0003676">
    <property type="term" value="F:nucleic acid binding"/>
    <property type="evidence" value="ECO:0007669"/>
    <property type="project" value="InterPro"/>
</dbReference>
<keyword evidence="7" id="KW-0227">DNA damage</keyword>
<evidence type="ECO:0000256" key="6">
    <source>
        <dbReference type="ARBA" id="ARBA00022759"/>
    </source>
</evidence>
<proteinExistence type="inferred from homology"/>
<dbReference type="Pfam" id="PF03838">
    <property type="entry name" value="RecU"/>
    <property type="match status" value="1"/>
</dbReference>
<keyword evidence="10" id="KW-0233">DNA recombination</keyword>
<dbReference type="Proteomes" id="UP000017818">
    <property type="component" value="Unassembled WGS sequence"/>
</dbReference>
<comment type="subcellular location">
    <subcellularLocation>
        <location evidence="2">Cytoplasm</location>
    </subcellularLocation>
</comment>
<dbReference type="GO" id="GO:0005737">
    <property type="term" value="C:cytoplasm"/>
    <property type="evidence" value="ECO:0007669"/>
    <property type="project" value="UniProtKB-SubCell"/>
</dbReference>
<sequence>MITNRATKQDYIQLQNKKSNAQGRHFEDYIEKACNIYREKGIANIKKVPEPFRVTKLYPNGTFTGRFIAKAEPDFKGTLKNGRSIVFEAKMTSKDRIMQNVLTDAQARALENHSILGAYTGVCVNIQDSYYFIPYGIWANMKEIYGRKYLTRTDIEVYEVDFNCAVMFLNYKNKE</sequence>
<evidence type="ECO:0000256" key="8">
    <source>
        <dbReference type="ARBA" id="ARBA00022801"/>
    </source>
</evidence>
<evidence type="ECO:0000256" key="13">
    <source>
        <dbReference type="ARBA" id="ARBA00029523"/>
    </source>
</evidence>
<evidence type="ECO:0000256" key="9">
    <source>
        <dbReference type="ARBA" id="ARBA00022842"/>
    </source>
</evidence>
<comment type="cofactor">
    <cofactor evidence="1">
        <name>Mg(2+)</name>
        <dbReference type="ChEBI" id="CHEBI:18420"/>
    </cofactor>
</comment>
<gene>
    <name evidence="14" type="ORF">HMPREF9630_00230</name>
</gene>
<dbReference type="GO" id="GO:0004519">
    <property type="term" value="F:endonuclease activity"/>
    <property type="evidence" value="ECO:0007669"/>
    <property type="project" value="UniProtKB-KW"/>
</dbReference>
<dbReference type="GO" id="GO:0016787">
    <property type="term" value="F:hydrolase activity"/>
    <property type="evidence" value="ECO:0007669"/>
    <property type="project" value="UniProtKB-KW"/>
</dbReference>
<dbReference type="Gene3D" id="3.40.1350.10">
    <property type="match status" value="1"/>
</dbReference>
<evidence type="ECO:0000313" key="14">
    <source>
        <dbReference type="EMBL" id="EHL18505.1"/>
    </source>
</evidence>
<evidence type="ECO:0000256" key="11">
    <source>
        <dbReference type="ARBA" id="ARBA00023204"/>
    </source>
</evidence>
<dbReference type="GO" id="GO:0046872">
    <property type="term" value="F:metal ion binding"/>
    <property type="evidence" value="ECO:0007669"/>
    <property type="project" value="UniProtKB-KW"/>
</dbReference>
<dbReference type="OrthoDB" id="9798755at2"/>
<reference evidence="14 15" key="1">
    <citation type="submission" date="2012-05" db="EMBL/GenBank/DDBJ databases">
        <title>The Genome Sequence of Eubacteriaceae bacterium CM2.</title>
        <authorList>
            <consortium name="The Broad Institute Genome Sequencing Platform"/>
            <person name="Earl A."/>
            <person name="Ward D."/>
            <person name="Feldgarden M."/>
            <person name="Gevers D."/>
            <person name="Sizova M."/>
            <person name="Hazen A."/>
            <person name="Epstein S."/>
            <person name="Walker B."/>
            <person name="Young S.K."/>
            <person name="Zeng Q."/>
            <person name="Gargeya S."/>
            <person name="Fitzgerald M."/>
            <person name="Haas B."/>
            <person name="Abouelleil A."/>
            <person name="Alvarado L."/>
            <person name="Arachchi H.M."/>
            <person name="Berlin A."/>
            <person name="Chapman S.B."/>
            <person name="Goldberg J."/>
            <person name="Griggs A."/>
            <person name="Gujja S."/>
            <person name="Hansen M."/>
            <person name="Howarth C."/>
            <person name="Imamovic A."/>
            <person name="Larimer J."/>
            <person name="McCowen C."/>
            <person name="Montmayeur A."/>
            <person name="Murphy C."/>
            <person name="Neiman D."/>
            <person name="Pearson M."/>
            <person name="Priest M."/>
            <person name="Roberts A."/>
            <person name="Saif S."/>
            <person name="Shea T."/>
            <person name="Sisk P."/>
            <person name="Sykes S."/>
            <person name="Wortman J."/>
            <person name="Nusbaum C."/>
            <person name="Birren B."/>
        </authorList>
    </citation>
    <scope>NUCLEOTIDE SEQUENCE [LARGE SCALE GENOMIC DNA]</scope>
    <source>
        <strain evidence="14 15">CM2</strain>
    </source>
</reference>
<organism evidence="14 15">
    <name type="scientific">Peptoanaerobacter stomatis</name>
    <dbReference type="NCBI Taxonomy" id="796937"/>
    <lineage>
        <taxon>Bacteria</taxon>
        <taxon>Bacillati</taxon>
        <taxon>Bacillota</taxon>
        <taxon>Clostridia</taxon>
        <taxon>Peptostreptococcales</taxon>
        <taxon>Filifactoraceae</taxon>
        <taxon>Peptoanaerobacter</taxon>
    </lineage>
</organism>
<evidence type="ECO:0000256" key="5">
    <source>
        <dbReference type="ARBA" id="ARBA00022723"/>
    </source>
</evidence>
<dbReference type="InterPro" id="IPR011856">
    <property type="entry name" value="tRNA_endonuc-like_dom_sf"/>
</dbReference>
<keyword evidence="3" id="KW-0963">Cytoplasm</keyword>
<dbReference type="HOGENOM" id="CLU_096340_1_0_9"/>
<keyword evidence="4" id="KW-0540">Nuclease</keyword>
<evidence type="ECO:0000256" key="4">
    <source>
        <dbReference type="ARBA" id="ARBA00022722"/>
    </source>
</evidence>
<evidence type="ECO:0000313" key="15">
    <source>
        <dbReference type="Proteomes" id="UP000017818"/>
    </source>
</evidence>
<evidence type="ECO:0000256" key="7">
    <source>
        <dbReference type="ARBA" id="ARBA00022763"/>
    </source>
</evidence>
<evidence type="ECO:0000256" key="1">
    <source>
        <dbReference type="ARBA" id="ARBA00001946"/>
    </source>
</evidence>
<protein>
    <recommendedName>
        <fullName evidence="13">Holliday junction resolvase RecU</fullName>
    </recommendedName>
</protein>
<keyword evidence="9" id="KW-0460">Magnesium</keyword>
<dbReference type="InterPro" id="IPR011335">
    <property type="entry name" value="Restrct_endonuc-II-like"/>
</dbReference>
<keyword evidence="6" id="KW-0255">Endonuclease</keyword>
<evidence type="ECO:0000256" key="3">
    <source>
        <dbReference type="ARBA" id="ARBA00022490"/>
    </source>
</evidence>
<dbReference type="GO" id="GO:0006281">
    <property type="term" value="P:DNA repair"/>
    <property type="evidence" value="ECO:0007669"/>
    <property type="project" value="UniProtKB-KW"/>
</dbReference>
<dbReference type="EMBL" id="AFZF02000009">
    <property type="protein sequence ID" value="EHL18505.1"/>
    <property type="molecule type" value="Genomic_DNA"/>
</dbReference>
<evidence type="ECO:0000256" key="2">
    <source>
        <dbReference type="ARBA" id="ARBA00004496"/>
    </source>
</evidence>
<dbReference type="AlphaFoldDB" id="V9HRS2"/>
<evidence type="ECO:0000256" key="10">
    <source>
        <dbReference type="ARBA" id="ARBA00023172"/>
    </source>
</evidence>
<accession>V9HRS2</accession>
<comment type="similarity">
    <text evidence="12">Belongs to the RecU family.</text>
</comment>
<dbReference type="GO" id="GO:0006310">
    <property type="term" value="P:DNA recombination"/>
    <property type="evidence" value="ECO:0007669"/>
    <property type="project" value="UniProtKB-KW"/>
</dbReference>
<evidence type="ECO:0000256" key="12">
    <source>
        <dbReference type="ARBA" id="ARBA00023447"/>
    </source>
</evidence>
<name>V9HRS2_9FIRM</name>
<comment type="caution">
    <text evidence="14">The sequence shown here is derived from an EMBL/GenBank/DDBJ whole genome shotgun (WGS) entry which is preliminary data.</text>
</comment>
<keyword evidence="5" id="KW-0479">Metal-binding</keyword>
<dbReference type="RefSeq" id="WP_009527716.1">
    <property type="nucleotide sequence ID" value="NZ_JH815225.1"/>
</dbReference>
<keyword evidence="11" id="KW-0234">DNA repair</keyword>